<reference evidence="1 2" key="1">
    <citation type="journal article" date="2022" name="New Phytol.">
        <title>Ecological generalism drives hyperdiversity of secondary metabolite gene clusters in xylarialean endophytes.</title>
        <authorList>
            <person name="Franco M.E.E."/>
            <person name="Wisecaver J.H."/>
            <person name="Arnold A.E."/>
            <person name="Ju Y.M."/>
            <person name="Slot J.C."/>
            <person name="Ahrendt S."/>
            <person name="Moore L.P."/>
            <person name="Eastman K.E."/>
            <person name="Scott K."/>
            <person name="Konkel Z."/>
            <person name="Mondo S.J."/>
            <person name="Kuo A."/>
            <person name="Hayes R.D."/>
            <person name="Haridas S."/>
            <person name="Andreopoulos B."/>
            <person name="Riley R."/>
            <person name="LaButti K."/>
            <person name="Pangilinan J."/>
            <person name="Lipzen A."/>
            <person name="Amirebrahimi M."/>
            <person name="Yan J."/>
            <person name="Adam C."/>
            <person name="Keymanesh K."/>
            <person name="Ng V."/>
            <person name="Louie K."/>
            <person name="Northen T."/>
            <person name="Drula E."/>
            <person name="Henrissat B."/>
            <person name="Hsieh H.M."/>
            <person name="Youens-Clark K."/>
            <person name="Lutzoni F."/>
            <person name="Miadlikowska J."/>
            <person name="Eastwood D.C."/>
            <person name="Hamelin R.C."/>
            <person name="Grigoriev I.V."/>
            <person name="U'Ren J.M."/>
        </authorList>
    </citation>
    <scope>NUCLEOTIDE SEQUENCE [LARGE SCALE GENOMIC DNA]</scope>
    <source>
        <strain evidence="1 2">ER1909</strain>
    </source>
</reference>
<comment type="caution">
    <text evidence="1">The sequence shown here is derived from an EMBL/GenBank/DDBJ whole genome shotgun (WGS) entry which is preliminary data.</text>
</comment>
<dbReference type="EMBL" id="MU394290">
    <property type="protein sequence ID" value="KAI6090576.1"/>
    <property type="molecule type" value="Genomic_DNA"/>
</dbReference>
<gene>
    <name evidence="1" type="ORF">F4821DRAFT_20668</name>
</gene>
<protein>
    <submittedName>
        <fullName evidence="1">Uncharacterized protein</fullName>
    </submittedName>
</protein>
<name>A0ACC0DDD3_9PEZI</name>
<evidence type="ECO:0000313" key="2">
    <source>
        <dbReference type="Proteomes" id="UP001497680"/>
    </source>
</evidence>
<sequence length="250" mass="28829">MPNPDGRDLISYVKRSLEEEEEFHFLRFEFLQRLNIVQLEVKLARMKSRIQKEQIIHPDESELLQKTLQAYATAIKDYRFLKGQKSLGKTEVRDRKLLLERFFQSEEDFNDPFSSHYAYFQDADAKIDPLRDAFMKQLPSRLTWSHEERRQRKREYMDGKAPKEVSHFVDQTVRFVVAITGGLFLVVPMVVMTIQPSVLKSLVTVSTFVLLFALILAFAVKVSNVETLISTATYAAVLVVFVGTSTGNNA</sequence>
<dbReference type="Proteomes" id="UP001497680">
    <property type="component" value="Unassembled WGS sequence"/>
</dbReference>
<proteinExistence type="predicted"/>
<accession>A0ACC0DDD3</accession>
<organism evidence="1 2">
    <name type="scientific">Hypoxylon rubiginosum</name>
    <dbReference type="NCBI Taxonomy" id="110542"/>
    <lineage>
        <taxon>Eukaryota</taxon>
        <taxon>Fungi</taxon>
        <taxon>Dikarya</taxon>
        <taxon>Ascomycota</taxon>
        <taxon>Pezizomycotina</taxon>
        <taxon>Sordariomycetes</taxon>
        <taxon>Xylariomycetidae</taxon>
        <taxon>Xylariales</taxon>
        <taxon>Hypoxylaceae</taxon>
        <taxon>Hypoxylon</taxon>
    </lineage>
</organism>
<evidence type="ECO:0000313" key="1">
    <source>
        <dbReference type="EMBL" id="KAI6090576.1"/>
    </source>
</evidence>
<keyword evidence="2" id="KW-1185">Reference proteome</keyword>